<organism evidence="1 2">
    <name type="scientific">Pseudoneurospora amorphoporcata</name>
    <dbReference type="NCBI Taxonomy" id="241081"/>
    <lineage>
        <taxon>Eukaryota</taxon>
        <taxon>Fungi</taxon>
        <taxon>Dikarya</taxon>
        <taxon>Ascomycota</taxon>
        <taxon>Pezizomycotina</taxon>
        <taxon>Sordariomycetes</taxon>
        <taxon>Sordariomycetidae</taxon>
        <taxon>Sordariales</taxon>
        <taxon>Sordariaceae</taxon>
        <taxon>Pseudoneurospora</taxon>
    </lineage>
</organism>
<sequence length="247" mass="28510">MNKVFAELMRRSGHKYRFHGFELCWLGGRDLMNKALRTTSETLSNIIPVKFFQNQMPKDGLENIIEEYYSAFKDPELGTMSHAQKWREYAEMHIKTMIVVIDHFLRSLLSQCCSDKEVAQQLWKNAMDDQLDDAYKCALAHAEFLVDSELLRRPYTYNHYFNENIKRPKATTAAAAQSANSNSISSSSINVKLSVPLQQSNRTHADQVKENIFDVLKSYYKIARERFVNGICQQVVSRPTGVNAKER</sequence>
<name>A0AAN6NYJ9_9PEZI</name>
<dbReference type="EMBL" id="MU859092">
    <property type="protein sequence ID" value="KAK3954256.1"/>
    <property type="molecule type" value="Genomic_DNA"/>
</dbReference>
<evidence type="ECO:0000313" key="2">
    <source>
        <dbReference type="Proteomes" id="UP001303222"/>
    </source>
</evidence>
<protein>
    <submittedName>
        <fullName evidence="1">Uncharacterized protein</fullName>
    </submittedName>
</protein>
<gene>
    <name evidence="1" type="ORF">QBC32DRAFT_384980</name>
</gene>
<comment type="caution">
    <text evidence="1">The sequence shown here is derived from an EMBL/GenBank/DDBJ whole genome shotgun (WGS) entry which is preliminary data.</text>
</comment>
<reference evidence="1" key="2">
    <citation type="submission" date="2023-06" db="EMBL/GenBank/DDBJ databases">
        <authorList>
            <consortium name="Lawrence Berkeley National Laboratory"/>
            <person name="Mondo S.J."/>
            <person name="Hensen N."/>
            <person name="Bonometti L."/>
            <person name="Westerberg I."/>
            <person name="Brannstrom I.O."/>
            <person name="Guillou S."/>
            <person name="Cros-Aarteil S."/>
            <person name="Calhoun S."/>
            <person name="Haridas S."/>
            <person name="Kuo A."/>
            <person name="Pangilinan J."/>
            <person name="Riley R."/>
            <person name="Labutti K."/>
            <person name="Andreopoulos B."/>
            <person name="Lipzen A."/>
            <person name="Chen C."/>
            <person name="Yanf M."/>
            <person name="Daum C."/>
            <person name="Ng V."/>
            <person name="Clum A."/>
            <person name="Steindorff A."/>
            <person name="Ohm R."/>
            <person name="Martin F."/>
            <person name="Silar P."/>
            <person name="Natvig D."/>
            <person name="Lalanne C."/>
            <person name="Gautier V."/>
            <person name="Ament-Velasquez S.L."/>
            <person name="Kruys A."/>
            <person name="Hutchinson M.I."/>
            <person name="Powell A.J."/>
            <person name="Barry K."/>
            <person name="Miller A.N."/>
            <person name="Grigoriev I.V."/>
            <person name="Debuchy R."/>
            <person name="Gladieux P."/>
            <person name="Thoren M.H."/>
            <person name="Johannesson H."/>
        </authorList>
    </citation>
    <scope>NUCLEOTIDE SEQUENCE</scope>
    <source>
        <strain evidence="1">CBS 626.80</strain>
    </source>
</reference>
<dbReference type="AlphaFoldDB" id="A0AAN6NYJ9"/>
<accession>A0AAN6NYJ9</accession>
<keyword evidence="2" id="KW-1185">Reference proteome</keyword>
<dbReference type="Gene3D" id="1.20.120.1240">
    <property type="entry name" value="Dynamin, middle domain"/>
    <property type="match status" value="1"/>
</dbReference>
<proteinExistence type="predicted"/>
<dbReference type="Proteomes" id="UP001303222">
    <property type="component" value="Unassembled WGS sequence"/>
</dbReference>
<reference evidence="1" key="1">
    <citation type="journal article" date="2023" name="Mol. Phylogenet. Evol.">
        <title>Genome-scale phylogeny and comparative genomics of the fungal order Sordariales.</title>
        <authorList>
            <person name="Hensen N."/>
            <person name="Bonometti L."/>
            <person name="Westerberg I."/>
            <person name="Brannstrom I.O."/>
            <person name="Guillou S."/>
            <person name="Cros-Aarteil S."/>
            <person name="Calhoun S."/>
            <person name="Haridas S."/>
            <person name="Kuo A."/>
            <person name="Mondo S."/>
            <person name="Pangilinan J."/>
            <person name="Riley R."/>
            <person name="LaButti K."/>
            <person name="Andreopoulos B."/>
            <person name="Lipzen A."/>
            <person name="Chen C."/>
            <person name="Yan M."/>
            <person name="Daum C."/>
            <person name="Ng V."/>
            <person name="Clum A."/>
            <person name="Steindorff A."/>
            <person name="Ohm R.A."/>
            <person name="Martin F."/>
            <person name="Silar P."/>
            <person name="Natvig D.O."/>
            <person name="Lalanne C."/>
            <person name="Gautier V."/>
            <person name="Ament-Velasquez S.L."/>
            <person name="Kruys A."/>
            <person name="Hutchinson M.I."/>
            <person name="Powell A.J."/>
            <person name="Barry K."/>
            <person name="Miller A.N."/>
            <person name="Grigoriev I.V."/>
            <person name="Debuchy R."/>
            <person name="Gladieux P."/>
            <person name="Hiltunen Thoren M."/>
            <person name="Johannesson H."/>
        </authorList>
    </citation>
    <scope>NUCLEOTIDE SEQUENCE</scope>
    <source>
        <strain evidence="1">CBS 626.80</strain>
    </source>
</reference>
<evidence type="ECO:0000313" key="1">
    <source>
        <dbReference type="EMBL" id="KAK3954256.1"/>
    </source>
</evidence>